<accession>A0ABX5CN91</accession>
<keyword evidence="2" id="KW-1185">Reference proteome</keyword>
<evidence type="ECO:0000313" key="1">
    <source>
        <dbReference type="EMBL" id="PRO68863.1"/>
    </source>
</evidence>
<evidence type="ECO:0000313" key="2">
    <source>
        <dbReference type="Proteomes" id="UP000239539"/>
    </source>
</evidence>
<gene>
    <name evidence="1" type="ORF">C6Y39_09870</name>
</gene>
<dbReference type="PANTHER" id="PTHR39441">
    <property type="entry name" value="DUF2252 DOMAIN-CONTAINING PROTEIN"/>
    <property type="match status" value="1"/>
</dbReference>
<reference evidence="2" key="1">
    <citation type="journal article" date="2020" name="Int. J. Syst. Evol. Microbiol.">
        <title>Alteromonas alba sp. nov., a marine bacterium isolated from the seawater of the West Pacific Ocean.</title>
        <authorList>
            <person name="Sun C."/>
            <person name="Wu Y.-H."/>
            <person name="Xamxidin M."/>
            <person name="Cheng H."/>
            <person name="Xu X.-W."/>
        </authorList>
    </citation>
    <scope>NUCLEOTIDE SEQUENCE [LARGE SCALE GENOMIC DNA]</scope>
    <source>
        <strain evidence="2">9a2</strain>
    </source>
</reference>
<name>A0ABX5CN91_9ALTE</name>
<dbReference type="EMBL" id="PVNO01000025">
    <property type="protein sequence ID" value="PRO68863.1"/>
    <property type="molecule type" value="Genomic_DNA"/>
</dbReference>
<dbReference type="InterPro" id="IPR018721">
    <property type="entry name" value="DUF2252"/>
</dbReference>
<organism evidence="1 2">
    <name type="scientific">Alteromonas gracilis</name>
    <dbReference type="NCBI Taxonomy" id="1479524"/>
    <lineage>
        <taxon>Bacteria</taxon>
        <taxon>Pseudomonadati</taxon>
        <taxon>Pseudomonadota</taxon>
        <taxon>Gammaproteobacteria</taxon>
        <taxon>Alteromonadales</taxon>
        <taxon>Alteromonadaceae</taxon>
        <taxon>Alteromonas/Salinimonas group</taxon>
        <taxon>Alteromonas</taxon>
    </lineage>
</organism>
<dbReference type="Pfam" id="PF10009">
    <property type="entry name" value="DUF2252"/>
    <property type="match status" value="2"/>
</dbReference>
<dbReference type="Proteomes" id="UP000239539">
    <property type="component" value="Unassembled WGS sequence"/>
</dbReference>
<proteinExistence type="predicted"/>
<dbReference type="PANTHER" id="PTHR39441:SF1">
    <property type="entry name" value="DUF2252 DOMAIN-CONTAINING PROTEIN"/>
    <property type="match status" value="1"/>
</dbReference>
<dbReference type="RefSeq" id="WP_105931089.1">
    <property type="nucleotide sequence ID" value="NZ_PVNO01000025.1"/>
</dbReference>
<comment type="caution">
    <text evidence="1">The sequence shown here is derived from an EMBL/GenBank/DDBJ whole genome shotgun (WGS) entry which is preliminary data.</text>
</comment>
<evidence type="ECO:0008006" key="3">
    <source>
        <dbReference type="Google" id="ProtNLM"/>
    </source>
</evidence>
<protein>
    <recommendedName>
        <fullName evidence="3">DUF2252 domain-containing protein</fullName>
    </recommendedName>
</protein>
<sequence>MSDHRLQHLINTITRVDGQKPSPRLSKHQKMATSPFVFYRGSAQLFYADINGGIISIPKECEAVPLTSVMGDCHTSNFGFLTEEGSHGDTVIFSPNDFDDACVGRAEWDVLRFLTSLHLVKVHCDGVVDGRYSSDDINPTKPVVSFKQVSDAQQAFIASYVETCKRVVDNAAVLNEAVDYCPNAVPSKLTKLYKKAKARSAGGEDFLTKSALAKAVHLVDDGLAFRTDEEKFSSLNEHTYSTLLNVFAPYMDDAVVDIVKRHNAGTGSVNMSRYYFLVGPSKPHSPTSFSHCHIVEVKQQREAAPLHYFPSINPVNRLNAAHLTARCQRRMQRKPDLVLDEVMFNDAHYLTRSRHHAKVGVDPHDIVMGTKAVEGGFTYFAHLCGYTLALAHCRGDRRSTRFASHAANTFGQINDLLIKIANLYAEQVVEDHALFESMLKNN</sequence>